<evidence type="ECO:0000256" key="2">
    <source>
        <dbReference type="ARBA" id="ARBA00023004"/>
    </source>
</evidence>
<dbReference type="PANTHER" id="PTHR10869">
    <property type="entry name" value="PROLYL 4-HYDROXYLASE ALPHA SUBUNIT"/>
    <property type="match status" value="1"/>
</dbReference>
<keyword evidence="2" id="KW-0408">Iron</keyword>
<protein>
    <submittedName>
        <fullName evidence="4">2OG-Fe(II) oxygenase</fullName>
    </submittedName>
</protein>
<sequence length="101" mass="11732">MSNFRFYKYEIGQIFRPHFDDRFTRNSTESSKLTFMIYLSDGLTGGETIFYFDSTKIRARILPKKGMALVFDHLQLHEGAPVKSSVKYVLRSDVMYTGSDD</sequence>
<dbReference type="AlphaFoldDB" id="A0A8E6BBX6"/>
<dbReference type="GO" id="GO:0004656">
    <property type="term" value="F:procollagen-proline 4-dioxygenase activity"/>
    <property type="evidence" value="ECO:0007669"/>
    <property type="project" value="TreeGrafter"/>
</dbReference>
<dbReference type="PANTHER" id="PTHR10869:SF236">
    <property type="entry name" value="PROLYL 4-HYDROXYLASE ALPHA SUBUNIT DOMAIN-CONTAINING PROTEIN"/>
    <property type="match status" value="1"/>
</dbReference>
<evidence type="ECO:0000256" key="1">
    <source>
        <dbReference type="ARBA" id="ARBA00022723"/>
    </source>
</evidence>
<dbReference type="InterPro" id="IPR044862">
    <property type="entry name" value="Pro_4_hyd_alph_FE2OG_OXY"/>
</dbReference>
<dbReference type="Gene3D" id="2.60.120.620">
    <property type="entry name" value="q2cbj1_9rhob like domain"/>
    <property type="match status" value="1"/>
</dbReference>
<keyword evidence="5" id="KW-1185">Reference proteome</keyword>
<dbReference type="InterPro" id="IPR045054">
    <property type="entry name" value="P4HA-like"/>
</dbReference>
<dbReference type="KEGG" id="tsph:KIH39_09155"/>
<evidence type="ECO:0000259" key="3">
    <source>
        <dbReference type="Pfam" id="PF13640"/>
    </source>
</evidence>
<evidence type="ECO:0000313" key="4">
    <source>
        <dbReference type="EMBL" id="QVL34055.1"/>
    </source>
</evidence>
<dbReference type="Pfam" id="PF13640">
    <property type="entry name" value="2OG-FeII_Oxy_3"/>
    <property type="match status" value="1"/>
</dbReference>
<name>A0A8E6BBX6_9BACT</name>
<proteinExistence type="predicted"/>
<dbReference type="Proteomes" id="UP000676194">
    <property type="component" value="Chromosome"/>
</dbReference>
<organism evidence="4 5">
    <name type="scientific">Telmatocola sphagniphila</name>
    <dbReference type="NCBI Taxonomy" id="1123043"/>
    <lineage>
        <taxon>Bacteria</taxon>
        <taxon>Pseudomonadati</taxon>
        <taxon>Planctomycetota</taxon>
        <taxon>Planctomycetia</taxon>
        <taxon>Gemmatales</taxon>
        <taxon>Gemmataceae</taxon>
    </lineage>
</organism>
<accession>A0A8E6BBX6</accession>
<feature type="domain" description="Prolyl 4-hydroxylase alpha subunit Fe(2+) 2OG dioxygenase" evidence="3">
    <location>
        <begin position="5"/>
        <end position="90"/>
    </location>
</feature>
<dbReference type="GO" id="GO:0046872">
    <property type="term" value="F:metal ion binding"/>
    <property type="evidence" value="ECO:0007669"/>
    <property type="project" value="UniProtKB-KW"/>
</dbReference>
<keyword evidence="1" id="KW-0479">Metal-binding</keyword>
<reference evidence="4" key="1">
    <citation type="submission" date="2021-05" db="EMBL/GenBank/DDBJ databases">
        <title>Complete genome sequence of the cellulolytic planctomycete Telmatocola sphagniphila SP2T and characterization of the first cellulase from planctomycetes.</title>
        <authorList>
            <person name="Rakitin A.L."/>
            <person name="Beletsky A.V."/>
            <person name="Naumoff D.G."/>
            <person name="Kulichevskaya I.S."/>
            <person name="Mardanov A.V."/>
            <person name="Ravin N.V."/>
            <person name="Dedysh S.N."/>
        </authorList>
    </citation>
    <scope>NUCLEOTIDE SEQUENCE</scope>
    <source>
        <strain evidence="4">SP2T</strain>
    </source>
</reference>
<evidence type="ECO:0000313" key="5">
    <source>
        <dbReference type="Proteomes" id="UP000676194"/>
    </source>
</evidence>
<dbReference type="EMBL" id="CP074694">
    <property type="protein sequence ID" value="QVL34055.1"/>
    <property type="molecule type" value="Genomic_DNA"/>
</dbReference>
<gene>
    <name evidence="4" type="ORF">KIH39_09155</name>
</gene>